<feature type="active site" description="Nucleophile" evidence="8">
    <location>
        <position position="99"/>
    </location>
</feature>
<dbReference type="PIRSF" id="PIRSF005639">
    <property type="entry name" value="Glut_amidoT_SNO"/>
    <property type="match status" value="1"/>
</dbReference>
<dbReference type="EMBL" id="DS469890">
    <property type="protein sequence ID" value="EDO31563.1"/>
    <property type="molecule type" value="Genomic_DNA"/>
</dbReference>
<comment type="catalytic activity">
    <reaction evidence="7">
        <text>L-glutamine + H2O = L-glutamate + NH4(+)</text>
        <dbReference type="Rhea" id="RHEA:15889"/>
        <dbReference type="ChEBI" id="CHEBI:15377"/>
        <dbReference type="ChEBI" id="CHEBI:28938"/>
        <dbReference type="ChEBI" id="CHEBI:29985"/>
        <dbReference type="ChEBI" id="CHEBI:58359"/>
        <dbReference type="EC" id="3.5.1.2"/>
    </reaction>
</comment>
<feature type="binding site" evidence="9">
    <location>
        <position position="129"/>
    </location>
    <ligand>
        <name>L-glutamine</name>
        <dbReference type="ChEBI" id="CHEBI:58359"/>
    </ligand>
</feature>
<dbReference type="HAMAP" id="MF_01615">
    <property type="entry name" value="PdxT"/>
    <property type="match status" value="1"/>
</dbReference>
<dbReference type="GO" id="GO:0004359">
    <property type="term" value="F:glutaminase activity"/>
    <property type="evidence" value="ECO:0007669"/>
    <property type="project" value="UniProtKB-EC"/>
</dbReference>
<feature type="binding site" evidence="9">
    <location>
        <begin position="160"/>
        <end position="161"/>
    </location>
    <ligand>
        <name>L-glutamine</name>
        <dbReference type="ChEBI" id="CHEBI:58359"/>
    </ligand>
</feature>
<dbReference type="eggNOG" id="KOG3210">
    <property type="taxonomic scope" value="Eukaryota"/>
</dbReference>
<dbReference type="InterPro" id="IPR002161">
    <property type="entry name" value="PdxT/SNO"/>
</dbReference>
<evidence type="ECO:0000313" key="10">
    <source>
        <dbReference type="EMBL" id="EDO31563.1"/>
    </source>
</evidence>
<dbReference type="SUPFAM" id="SSF52317">
    <property type="entry name" value="Class I glutamine amidotransferase-like"/>
    <property type="match status" value="1"/>
</dbReference>
<name>A7SXL4_NEMVE</name>
<dbReference type="Gene3D" id="3.40.50.880">
    <property type="match status" value="1"/>
</dbReference>
<gene>
    <name evidence="10" type="ORF">NEMVEDRAFT_v1g175375</name>
</gene>
<feature type="active site" description="Charge relay system" evidence="8">
    <location>
        <position position="203"/>
    </location>
</feature>
<comment type="similarity">
    <text evidence="1">Belongs to the glutaminase PdxT/SNO family.</text>
</comment>
<evidence type="ECO:0000313" key="11">
    <source>
        <dbReference type="Proteomes" id="UP000001593"/>
    </source>
</evidence>
<dbReference type="EC" id="3.5.1.2" evidence="2"/>
<evidence type="ECO:0000256" key="3">
    <source>
        <dbReference type="ARBA" id="ARBA00022801"/>
    </source>
</evidence>
<feature type="active site" description="Charge relay system" evidence="8">
    <location>
        <position position="205"/>
    </location>
</feature>
<dbReference type="Proteomes" id="UP000001593">
    <property type="component" value="Unassembled WGS sequence"/>
</dbReference>
<evidence type="ECO:0000256" key="5">
    <source>
        <dbReference type="ARBA" id="ARBA00022962"/>
    </source>
</evidence>
<accession>A7SXL4</accession>
<dbReference type="FunFam" id="3.40.50.880:FF:000041">
    <property type="entry name" value="Glutamine amidotransferase subunit pdxT, putative"/>
    <property type="match status" value="1"/>
</dbReference>
<dbReference type="GO" id="GO:1903600">
    <property type="term" value="C:glutaminase complex"/>
    <property type="evidence" value="ECO:0000318"/>
    <property type="project" value="GO_Central"/>
</dbReference>
<sequence>MGDKEAVTLRIGVLALQGGFFEHEASLMKALKYHQFEKLIEMEVVEVRDPENVADLDGLILPGGESTTMGLFLRSNGLDVRIREWIHSPERKAIAWGTCAGLILMSNSLEGQKGGGQDKLGGIDVTTSRNFFGRQLNSFEAPLNLKSLPVDQAGCHGVFIRAPAVMTINSPDVAVLATVDLPTSDKPVIVAVSQNNMMATAFHPELTEDPGWHAYFLQKVLNAKSSS</sequence>
<dbReference type="OMA" id="GMIMLAD"/>
<evidence type="ECO:0000256" key="6">
    <source>
        <dbReference type="ARBA" id="ARBA00023239"/>
    </source>
</evidence>
<dbReference type="InterPro" id="IPR029062">
    <property type="entry name" value="Class_I_gatase-like"/>
</dbReference>
<dbReference type="InterPro" id="IPR021196">
    <property type="entry name" value="PdxT/SNO_CS"/>
</dbReference>
<evidence type="ECO:0000256" key="4">
    <source>
        <dbReference type="ARBA" id="ARBA00022898"/>
    </source>
</evidence>
<organism evidence="10 11">
    <name type="scientific">Nematostella vectensis</name>
    <name type="common">Starlet sea anemone</name>
    <dbReference type="NCBI Taxonomy" id="45351"/>
    <lineage>
        <taxon>Eukaryota</taxon>
        <taxon>Metazoa</taxon>
        <taxon>Cnidaria</taxon>
        <taxon>Anthozoa</taxon>
        <taxon>Hexacorallia</taxon>
        <taxon>Actiniaria</taxon>
        <taxon>Edwardsiidae</taxon>
        <taxon>Nematostella</taxon>
    </lineage>
</organism>
<keyword evidence="4" id="KW-0663">Pyridoxal phosphate</keyword>
<dbReference type="GO" id="GO:0016829">
    <property type="term" value="F:lyase activity"/>
    <property type="evidence" value="ECO:0007669"/>
    <property type="project" value="UniProtKB-KW"/>
</dbReference>
<dbReference type="GO" id="GO:0042823">
    <property type="term" value="P:pyridoxal phosphate biosynthetic process"/>
    <property type="evidence" value="ECO:0000318"/>
    <property type="project" value="GO_Central"/>
</dbReference>
<evidence type="ECO:0000256" key="9">
    <source>
        <dbReference type="PIRSR" id="PIRSR005639-2"/>
    </source>
</evidence>
<dbReference type="GO" id="GO:0008614">
    <property type="term" value="P:pyridoxine metabolic process"/>
    <property type="evidence" value="ECO:0000318"/>
    <property type="project" value="GO_Central"/>
</dbReference>
<protein>
    <recommendedName>
        <fullName evidence="2">glutaminase</fullName>
        <ecNumber evidence="2">3.5.1.2</ecNumber>
    </recommendedName>
</protein>
<dbReference type="CDD" id="cd01749">
    <property type="entry name" value="GATase1_PB"/>
    <property type="match status" value="1"/>
</dbReference>
<keyword evidence="3" id="KW-0378">Hydrolase</keyword>
<dbReference type="HOGENOM" id="CLU_069674_0_0_1"/>
<feature type="binding site" evidence="9">
    <location>
        <begin position="64"/>
        <end position="66"/>
    </location>
    <ligand>
        <name>L-glutamine</name>
        <dbReference type="ChEBI" id="CHEBI:58359"/>
    </ligand>
</feature>
<evidence type="ECO:0000256" key="8">
    <source>
        <dbReference type="PIRSR" id="PIRSR005639-1"/>
    </source>
</evidence>
<keyword evidence="11" id="KW-1185">Reference proteome</keyword>
<dbReference type="AlphaFoldDB" id="A7SXL4"/>
<dbReference type="InParanoid" id="A7SXL4"/>
<reference evidence="10 11" key="1">
    <citation type="journal article" date="2007" name="Science">
        <title>Sea anemone genome reveals ancestral eumetazoan gene repertoire and genomic organization.</title>
        <authorList>
            <person name="Putnam N.H."/>
            <person name="Srivastava M."/>
            <person name="Hellsten U."/>
            <person name="Dirks B."/>
            <person name="Chapman J."/>
            <person name="Salamov A."/>
            <person name="Terry A."/>
            <person name="Shapiro H."/>
            <person name="Lindquist E."/>
            <person name="Kapitonov V.V."/>
            <person name="Jurka J."/>
            <person name="Genikhovich G."/>
            <person name="Grigoriev I.V."/>
            <person name="Lucas S.M."/>
            <person name="Steele R.E."/>
            <person name="Finnerty J.R."/>
            <person name="Technau U."/>
            <person name="Martindale M.Q."/>
            <person name="Rokhsar D.S."/>
        </authorList>
    </citation>
    <scope>NUCLEOTIDE SEQUENCE [LARGE SCALE GENOMIC DNA]</scope>
    <source>
        <strain evidence="11">CH2 X CH6</strain>
    </source>
</reference>
<dbReference type="NCBIfam" id="TIGR03800">
    <property type="entry name" value="PLP_synth_Pdx2"/>
    <property type="match status" value="1"/>
</dbReference>
<dbReference type="PROSITE" id="PS51273">
    <property type="entry name" value="GATASE_TYPE_1"/>
    <property type="match status" value="1"/>
</dbReference>
<dbReference type="PhylomeDB" id="A7SXL4"/>
<dbReference type="PROSITE" id="PS01236">
    <property type="entry name" value="PDXT_SNO_1"/>
    <property type="match status" value="1"/>
</dbReference>
<dbReference type="PROSITE" id="PS51130">
    <property type="entry name" value="PDXT_SNO_2"/>
    <property type="match status" value="1"/>
</dbReference>
<dbReference type="PANTHER" id="PTHR31559">
    <property type="entry name" value="PYRIDOXAL 5'-PHOSPHATE SYNTHASE SUBUNIT SNO"/>
    <property type="match status" value="1"/>
</dbReference>
<evidence type="ECO:0000256" key="7">
    <source>
        <dbReference type="ARBA" id="ARBA00049534"/>
    </source>
</evidence>
<dbReference type="Pfam" id="PF01174">
    <property type="entry name" value="SNO"/>
    <property type="match status" value="1"/>
</dbReference>
<keyword evidence="6" id="KW-0456">Lyase</keyword>
<keyword evidence="5" id="KW-0315">Glutamine amidotransferase</keyword>
<evidence type="ECO:0000256" key="2">
    <source>
        <dbReference type="ARBA" id="ARBA00012918"/>
    </source>
</evidence>
<dbReference type="PANTHER" id="PTHR31559:SF0">
    <property type="entry name" value="PYRIDOXAL 5'-PHOSPHATE SYNTHASE SUBUNIT SNO1-RELATED"/>
    <property type="match status" value="1"/>
</dbReference>
<dbReference type="GO" id="GO:0005829">
    <property type="term" value="C:cytosol"/>
    <property type="evidence" value="ECO:0000318"/>
    <property type="project" value="GO_Central"/>
</dbReference>
<dbReference type="STRING" id="45351.A7SXL4"/>
<proteinExistence type="inferred from homology"/>
<evidence type="ECO:0000256" key="1">
    <source>
        <dbReference type="ARBA" id="ARBA00008345"/>
    </source>
</evidence>